<evidence type="ECO:0000313" key="6">
    <source>
        <dbReference type="EMBL" id="ALE10144.1"/>
    </source>
</evidence>
<evidence type="ECO:0000256" key="1">
    <source>
        <dbReference type="ARBA" id="ARBA00000085"/>
    </source>
</evidence>
<evidence type="ECO:0000313" key="7">
    <source>
        <dbReference type="Proteomes" id="UP000067206"/>
    </source>
</evidence>
<evidence type="ECO:0000256" key="5">
    <source>
        <dbReference type="ARBA" id="ARBA00023012"/>
    </source>
</evidence>
<keyword evidence="4" id="KW-0418">Kinase</keyword>
<reference evidence="6 7" key="1">
    <citation type="submission" date="2014-12" db="EMBL/GenBank/DDBJ databases">
        <title>Complete genome sequence of Bifidobacterium longum subsp. infantis BT1.</title>
        <authorList>
            <person name="Kim J.F."/>
            <person name="Kwak M.-J."/>
        </authorList>
    </citation>
    <scope>NUCLEOTIDE SEQUENCE [LARGE SCALE GENOMIC DNA]</scope>
    <source>
        <strain evidence="6 7">BT1</strain>
    </source>
</reference>
<organism evidence="6 7">
    <name type="scientific">Bifidobacterium longum subsp. infantis</name>
    <dbReference type="NCBI Taxonomy" id="1682"/>
    <lineage>
        <taxon>Bacteria</taxon>
        <taxon>Bacillati</taxon>
        <taxon>Actinomycetota</taxon>
        <taxon>Actinomycetes</taxon>
        <taxon>Bifidobacteriales</taxon>
        <taxon>Bifidobacteriaceae</taxon>
        <taxon>Bifidobacterium</taxon>
    </lineage>
</organism>
<dbReference type="GO" id="GO:0000160">
    <property type="term" value="P:phosphorelay signal transduction system"/>
    <property type="evidence" value="ECO:0007669"/>
    <property type="project" value="UniProtKB-KW"/>
</dbReference>
<dbReference type="PANTHER" id="PTHR24421">
    <property type="entry name" value="NITRATE/NITRITE SENSOR PROTEIN NARX-RELATED"/>
    <property type="match status" value="1"/>
</dbReference>
<dbReference type="Proteomes" id="UP000067206">
    <property type="component" value="Chromosome"/>
</dbReference>
<keyword evidence="5" id="KW-0902">Two-component regulatory system</keyword>
<proteinExistence type="predicted"/>
<gene>
    <name evidence="6" type="ORF">RY67_2147</name>
</gene>
<comment type="catalytic activity">
    <reaction evidence="1">
        <text>ATP + protein L-histidine = ADP + protein N-phospho-L-histidine.</text>
        <dbReference type="EC" id="2.7.13.3"/>
    </reaction>
</comment>
<evidence type="ECO:0000256" key="4">
    <source>
        <dbReference type="ARBA" id="ARBA00022777"/>
    </source>
</evidence>
<dbReference type="PATRIC" id="fig|1682.24.peg.2093"/>
<dbReference type="InterPro" id="IPR036890">
    <property type="entry name" value="HATPase_C_sf"/>
</dbReference>
<evidence type="ECO:0000256" key="3">
    <source>
        <dbReference type="ARBA" id="ARBA00022679"/>
    </source>
</evidence>
<dbReference type="Gene3D" id="3.30.565.10">
    <property type="entry name" value="Histidine kinase-like ATPase, C-terminal domain"/>
    <property type="match status" value="1"/>
</dbReference>
<sequence>MIDNMQDAMRGVIRGHSRFIAIAGVVEIPAIVEWIWSQPQSLAVGIATCLYVILVAGISLFPRCSSILLIAYGILYSISTYAQLGPSPIWGTMAALAIIAYMMKMRYAVLCFAMTVLCQIVVVFYIPDSGSDPRSIFSFFWIFGVVLLLGKSLSWRDGREEAKQAKVIALLRESQLKREQRAALEMHDGISGSLSLATRELQRYMRKNVLNDEEKEAIERANGYIVEGLQGTHRAVRYLREEPANGICGDLVGSVRSLLASEDRKLSLLHYRGKGTCAGNNVLVSKETRDELLSLLRECYANICRHAPQHARYRITVRLSVEGIQIHAENHVAQGDAPDELRGGNGLGLHRRRLRQLGGSLTCSSSYGIWVTMAWLPISQ</sequence>
<accession>A0A0M4LT57</accession>
<dbReference type="InterPro" id="IPR050482">
    <property type="entry name" value="Sensor_HK_TwoCompSys"/>
</dbReference>
<dbReference type="EMBL" id="CP010411">
    <property type="protein sequence ID" value="ALE10144.1"/>
    <property type="molecule type" value="Genomic_DNA"/>
</dbReference>
<dbReference type="PANTHER" id="PTHR24421:SF10">
    <property type="entry name" value="NITRATE_NITRITE SENSOR PROTEIN NARQ"/>
    <property type="match status" value="1"/>
</dbReference>
<dbReference type="RefSeq" id="WP_060621198.1">
    <property type="nucleotide sequence ID" value="NZ_CP010411.1"/>
</dbReference>
<dbReference type="GO" id="GO:0004673">
    <property type="term" value="F:protein histidine kinase activity"/>
    <property type="evidence" value="ECO:0007669"/>
    <property type="project" value="UniProtKB-EC"/>
</dbReference>
<dbReference type="AlphaFoldDB" id="A0A0M4LT57"/>
<protein>
    <recommendedName>
        <fullName evidence="2">histidine kinase</fullName>
        <ecNumber evidence="2">2.7.13.3</ecNumber>
    </recommendedName>
</protein>
<keyword evidence="3" id="KW-0808">Transferase</keyword>
<name>A0A0M4LT57_BIFLI</name>
<dbReference type="EC" id="2.7.13.3" evidence="2"/>
<evidence type="ECO:0000256" key="2">
    <source>
        <dbReference type="ARBA" id="ARBA00012438"/>
    </source>
</evidence>